<evidence type="ECO:0000256" key="3">
    <source>
        <dbReference type="SAM" id="MobiDB-lite"/>
    </source>
</evidence>
<feature type="domain" description="LysM" evidence="5">
    <location>
        <begin position="230"/>
        <end position="273"/>
    </location>
</feature>
<feature type="compositionally biased region" description="Polar residues" evidence="3">
    <location>
        <begin position="192"/>
        <end position="206"/>
    </location>
</feature>
<comment type="similarity">
    <text evidence="1">Belongs to the leucine-binding protein family.</text>
</comment>
<feature type="compositionally biased region" description="Polar residues" evidence="3">
    <location>
        <begin position="213"/>
        <end position="223"/>
    </location>
</feature>
<dbReference type="InterPro" id="IPR028082">
    <property type="entry name" value="Peripla_BP_I"/>
</dbReference>
<organism evidence="6 7">
    <name type="scientific">Planobacterium oryzisoli</name>
    <dbReference type="NCBI Taxonomy" id="2771435"/>
    <lineage>
        <taxon>Bacteria</taxon>
        <taxon>Pseudomonadati</taxon>
        <taxon>Bacteroidota</taxon>
        <taxon>Flavobacteriia</taxon>
        <taxon>Flavobacteriales</taxon>
        <taxon>Weeksellaceae</taxon>
        <taxon>Chryseobacterium group</taxon>
        <taxon>Chryseobacterium</taxon>
    </lineage>
</organism>
<dbReference type="PANTHER" id="PTHR33734:SF22">
    <property type="entry name" value="MEMBRANE-BOUND LYTIC MUREIN TRANSGLYCOSYLASE D"/>
    <property type="match status" value="1"/>
</dbReference>
<feature type="chain" id="PRO_5036997296" evidence="4">
    <location>
        <begin position="19"/>
        <end position="618"/>
    </location>
</feature>
<dbReference type="SUPFAM" id="SSF53822">
    <property type="entry name" value="Periplasmic binding protein-like I"/>
    <property type="match status" value="1"/>
</dbReference>
<dbReference type="Proteomes" id="UP000694480">
    <property type="component" value="Unassembled WGS sequence"/>
</dbReference>
<name>A0A930YV08_9FLAO</name>
<dbReference type="Pfam" id="PF01476">
    <property type="entry name" value="LysM"/>
    <property type="match status" value="4"/>
</dbReference>
<feature type="signal peptide" evidence="4">
    <location>
        <begin position="1"/>
        <end position="18"/>
    </location>
</feature>
<dbReference type="PANTHER" id="PTHR33734">
    <property type="entry name" value="LYSM DOMAIN-CONTAINING GPI-ANCHORED PROTEIN 2"/>
    <property type="match status" value="1"/>
</dbReference>
<dbReference type="AlphaFoldDB" id="A0A930YV08"/>
<evidence type="ECO:0000256" key="1">
    <source>
        <dbReference type="ARBA" id="ARBA00010062"/>
    </source>
</evidence>
<keyword evidence="7" id="KW-1185">Reference proteome</keyword>
<evidence type="ECO:0000313" key="6">
    <source>
        <dbReference type="EMBL" id="MBF5026831.1"/>
    </source>
</evidence>
<dbReference type="Gene3D" id="3.40.50.2300">
    <property type="match status" value="2"/>
</dbReference>
<evidence type="ECO:0000313" key="7">
    <source>
        <dbReference type="Proteomes" id="UP000694480"/>
    </source>
</evidence>
<proteinExistence type="inferred from homology"/>
<dbReference type="InterPro" id="IPR018392">
    <property type="entry name" value="LysM"/>
</dbReference>
<protein>
    <submittedName>
        <fullName evidence="6">LysM peptidoglycan-binding domain-containing protein</fullName>
    </submittedName>
</protein>
<reference evidence="6" key="1">
    <citation type="submission" date="2020-11" db="EMBL/GenBank/DDBJ databases">
        <title>Genome seq and assembly of Planobacterium sp.</title>
        <authorList>
            <person name="Chhetri G."/>
        </authorList>
    </citation>
    <scope>NUCLEOTIDE SEQUENCE</scope>
    <source>
        <strain evidence="6">GCR5</strain>
    </source>
</reference>
<dbReference type="SUPFAM" id="SSF54106">
    <property type="entry name" value="LysM domain"/>
    <property type="match status" value="3"/>
</dbReference>
<feature type="region of interest" description="Disordered" evidence="3">
    <location>
        <begin position="192"/>
        <end position="224"/>
    </location>
</feature>
<dbReference type="PROSITE" id="PS51782">
    <property type="entry name" value="LYSM"/>
    <property type="match status" value="3"/>
</dbReference>
<dbReference type="Pfam" id="PF13458">
    <property type="entry name" value="Peripla_BP_6"/>
    <property type="match status" value="1"/>
</dbReference>
<dbReference type="Gene3D" id="3.10.350.10">
    <property type="entry name" value="LysM domain"/>
    <property type="match status" value="4"/>
</dbReference>
<dbReference type="CDD" id="cd06268">
    <property type="entry name" value="PBP1_ABC_transporter_LIVBP-like"/>
    <property type="match status" value="1"/>
</dbReference>
<gene>
    <name evidence="6" type="ORF">IC612_03345</name>
</gene>
<accession>A0A930YV08</accession>
<evidence type="ECO:0000259" key="5">
    <source>
        <dbReference type="PROSITE" id="PS51782"/>
    </source>
</evidence>
<feature type="domain" description="LysM" evidence="5">
    <location>
        <begin position="19"/>
        <end position="63"/>
    </location>
</feature>
<dbReference type="CDD" id="cd00118">
    <property type="entry name" value="LysM"/>
    <property type="match status" value="3"/>
</dbReference>
<dbReference type="InterPro" id="IPR028081">
    <property type="entry name" value="Leu-bd"/>
</dbReference>
<dbReference type="InterPro" id="IPR036779">
    <property type="entry name" value="LysM_dom_sf"/>
</dbReference>
<feature type="domain" description="LysM" evidence="5">
    <location>
        <begin position="144"/>
        <end position="188"/>
    </location>
</feature>
<keyword evidence="2 4" id="KW-0732">Signal</keyword>
<sequence length="618" mass="67798">MKKILLITAFGLTFGAQAQNHTVSKGDTPYNISKKYGLSLSELYALNPSIKDGTIAIGQVLVVRNSTTKSSSANGYIILQPKQTIYGITKQYHITEQQLRSLNPDLESKMKIGNRIVLPLANIQRYGKGTVSENSTVLATGSLEKYTVEPRDNYYKITRKFNISQQELFASNPGLESKGLKAGDIIVIPASTQGPNNGGDASSATAQVEVKSENSATNDTVQESSDHEYVTYTVKSGDTVFGILNRFGITLDQLLSLNPELSSGLRSGMVLRIKVLDAQYSKKSGDALNVVIMLPFGFDSNDSRYRSISTDFLTGAKLAIERSAKGGQKLDVKIVDAGNEQSFKQSLSQINKDNTDLIIGPLFKSSVLEVLDYIGDTKIPVVAPFANSEDLYGYNNLIIVETTDKVYAEKIADEVKNVYSNQKIYIVGERGSERVALVKASLEKQLKNGEIVVVSSPSAIQLDKNMATGQDAPVIAVLASNEEGLGEDFGKKVIELSSQVSGVKAFSMYYNSIFESRIDELSQANLVYLMDRKVNTDGKFEKQVLGEYDRLYCKMPSKYAIIGFDVVSDVLSRENAKGEIFKQIGKVQTQLATKFEYVRAQRGGAYINTGYRVIRLVP</sequence>
<evidence type="ECO:0000256" key="4">
    <source>
        <dbReference type="SAM" id="SignalP"/>
    </source>
</evidence>
<dbReference type="EMBL" id="JADKYY010000003">
    <property type="protein sequence ID" value="MBF5026831.1"/>
    <property type="molecule type" value="Genomic_DNA"/>
</dbReference>
<dbReference type="SMART" id="SM00257">
    <property type="entry name" value="LysM"/>
    <property type="match status" value="4"/>
</dbReference>
<comment type="caution">
    <text evidence="6">The sequence shown here is derived from an EMBL/GenBank/DDBJ whole genome shotgun (WGS) entry which is preliminary data.</text>
</comment>
<evidence type="ECO:0000256" key="2">
    <source>
        <dbReference type="ARBA" id="ARBA00022729"/>
    </source>
</evidence>